<dbReference type="OrthoDB" id="1910256at2759"/>
<proteinExistence type="predicted"/>
<dbReference type="Pfam" id="PF00534">
    <property type="entry name" value="Glycos_transf_1"/>
    <property type="match status" value="1"/>
</dbReference>
<dbReference type="InterPro" id="IPR001296">
    <property type="entry name" value="Glyco_trans_1"/>
</dbReference>
<gene>
    <name evidence="4" type="primary">PCMTD1</name>
    <name evidence="4" type="ORF">SPIL2461_LOCUS21012</name>
</gene>
<dbReference type="SUPFAM" id="SSF53756">
    <property type="entry name" value="UDP-Glycosyltransferase/glycogen phosphorylase"/>
    <property type="match status" value="1"/>
</dbReference>
<protein>
    <submittedName>
        <fullName evidence="4">PCMTD1 protein</fullName>
    </submittedName>
</protein>
<evidence type="ECO:0000259" key="3">
    <source>
        <dbReference type="Pfam" id="PF00534"/>
    </source>
</evidence>
<dbReference type="CDD" id="cd03801">
    <property type="entry name" value="GT4_PimA-like"/>
    <property type="match status" value="1"/>
</dbReference>
<feature type="domain" description="Glycosyl transferase family 1" evidence="3">
    <location>
        <begin position="247"/>
        <end position="360"/>
    </location>
</feature>
<keyword evidence="2" id="KW-0808">Transferase</keyword>
<evidence type="ECO:0000256" key="1">
    <source>
        <dbReference type="ARBA" id="ARBA00022676"/>
    </source>
</evidence>
<keyword evidence="5" id="KW-1185">Reference proteome</keyword>
<dbReference type="EMBL" id="CAJNIZ010045848">
    <property type="protein sequence ID" value="CAE7731907.1"/>
    <property type="molecule type" value="Genomic_DNA"/>
</dbReference>
<dbReference type="AlphaFoldDB" id="A0A812XHN9"/>
<dbReference type="PANTHER" id="PTHR12526:SF510">
    <property type="entry name" value="D-INOSITOL 3-PHOSPHATE GLYCOSYLTRANSFERASE"/>
    <property type="match status" value="1"/>
</dbReference>
<sequence>MSGDGAEGRHLFKLVLVTYEFTYSPFSGNGILARSIAKALLKLGCHVCVLCCRPSEEAQRTDHHLSTPEISEEAAGRLTLIPLQLAKGDGWCKLDDKSAWDQFAFGNLDEHGRLLLAGCVRDADAVLAIDWTGAHAYKSFAVKDKPLVYMNFRVYSSGVVDEGRRQWFDDMERHALENASVLVVLSQMDRINIQRITSFCSDKIELLLPPLRGDMQELAHTLHTTSEELDTFLPAEVLKAWPGPLTPRKRLLVTCVARISPEKNVFRFLRFVEKAKSALEQLGFIPLLAGASAEESYATALKADLRKIAPEAIILDSFLSPKSLAAVFARTALNFHPCAYDAYGMTLVEAAACGAPSVLAGESVGAWALLGSESLCVDMPPDENELSEDAVVAITSFLRSPELESVGVSAQKKALEWDEQAYGSRLLEVISSVAQ</sequence>
<keyword evidence="1" id="KW-0328">Glycosyltransferase</keyword>
<dbReference type="Proteomes" id="UP000649617">
    <property type="component" value="Unassembled WGS sequence"/>
</dbReference>
<reference evidence="4" key="1">
    <citation type="submission" date="2021-02" db="EMBL/GenBank/DDBJ databases">
        <authorList>
            <person name="Dougan E. K."/>
            <person name="Rhodes N."/>
            <person name="Thang M."/>
            <person name="Chan C."/>
        </authorList>
    </citation>
    <scope>NUCLEOTIDE SEQUENCE</scope>
</reference>
<organism evidence="4 5">
    <name type="scientific">Symbiodinium pilosum</name>
    <name type="common">Dinoflagellate</name>
    <dbReference type="NCBI Taxonomy" id="2952"/>
    <lineage>
        <taxon>Eukaryota</taxon>
        <taxon>Sar</taxon>
        <taxon>Alveolata</taxon>
        <taxon>Dinophyceae</taxon>
        <taxon>Suessiales</taxon>
        <taxon>Symbiodiniaceae</taxon>
        <taxon>Symbiodinium</taxon>
    </lineage>
</organism>
<name>A0A812XHN9_SYMPI</name>
<dbReference type="PANTHER" id="PTHR12526">
    <property type="entry name" value="GLYCOSYLTRANSFERASE"/>
    <property type="match status" value="1"/>
</dbReference>
<dbReference type="Gene3D" id="3.40.50.2000">
    <property type="entry name" value="Glycogen Phosphorylase B"/>
    <property type="match status" value="2"/>
</dbReference>
<accession>A0A812XHN9</accession>
<evidence type="ECO:0000256" key="2">
    <source>
        <dbReference type="ARBA" id="ARBA00022679"/>
    </source>
</evidence>
<dbReference type="GO" id="GO:0016757">
    <property type="term" value="F:glycosyltransferase activity"/>
    <property type="evidence" value="ECO:0007669"/>
    <property type="project" value="UniProtKB-KW"/>
</dbReference>
<comment type="caution">
    <text evidence="4">The sequence shown here is derived from an EMBL/GenBank/DDBJ whole genome shotgun (WGS) entry which is preliminary data.</text>
</comment>
<evidence type="ECO:0000313" key="4">
    <source>
        <dbReference type="EMBL" id="CAE7731907.1"/>
    </source>
</evidence>
<evidence type="ECO:0000313" key="5">
    <source>
        <dbReference type="Proteomes" id="UP000649617"/>
    </source>
</evidence>